<keyword evidence="1" id="KW-0732">Signal</keyword>
<feature type="chain" id="PRO_5001610739" description="Secreted protein" evidence="1">
    <location>
        <begin position="30"/>
        <end position="176"/>
    </location>
</feature>
<evidence type="ECO:0008006" key="3">
    <source>
        <dbReference type="Google" id="ProtNLM"/>
    </source>
</evidence>
<gene>
    <name evidence="2" type="ORF">TSPGSL018_26553</name>
</gene>
<proteinExistence type="predicted"/>
<name>A0A061RQJ5_9CHLO</name>
<sequence length="176" mass="18362">MSSQNSGGNLMQQPSVCLLLLLPLRQVLVRRSVPILAAVPQPAAVQAPLLAVSSPVLFPPAENTGLAAGDCAPALLARKSTSTSIEHGFVRPVLTLFHGGPGNQPCIDTLPVETPRMASAWHRLSEGRPTALQLPTCCAADPSHAHTTPSNYHSSSVAAGACGHVCSVMRHSETPR</sequence>
<dbReference type="EMBL" id="GBEZ01011582">
    <property type="protein sequence ID" value="JAC74218.1"/>
    <property type="molecule type" value="Transcribed_RNA"/>
</dbReference>
<organism evidence="2">
    <name type="scientific">Tetraselmis sp. GSL018</name>
    <dbReference type="NCBI Taxonomy" id="582737"/>
    <lineage>
        <taxon>Eukaryota</taxon>
        <taxon>Viridiplantae</taxon>
        <taxon>Chlorophyta</taxon>
        <taxon>core chlorophytes</taxon>
        <taxon>Chlorodendrophyceae</taxon>
        <taxon>Chlorodendrales</taxon>
        <taxon>Chlorodendraceae</taxon>
        <taxon>Tetraselmis</taxon>
    </lineage>
</organism>
<feature type="signal peptide" evidence="1">
    <location>
        <begin position="1"/>
        <end position="29"/>
    </location>
</feature>
<accession>A0A061RQJ5</accession>
<evidence type="ECO:0000313" key="2">
    <source>
        <dbReference type="EMBL" id="JAC74218.1"/>
    </source>
</evidence>
<reference evidence="2" key="1">
    <citation type="submission" date="2014-05" db="EMBL/GenBank/DDBJ databases">
        <title>The transcriptome of the halophilic microalga Tetraselmis sp. GSL018 isolated from the Great Salt Lake, Utah.</title>
        <authorList>
            <person name="Jinkerson R.E."/>
            <person name="D'Adamo S."/>
            <person name="Posewitz M.C."/>
        </authorList>
    </citation>
    <scope>NUCLEOTIDE SEQUENCE</scope>
    <source>
        <strain evidence="2">GSL018</strain>
    </source>
</reference>
<protein>
    <recommendedName>
        <fullName evidence="3">Secreted protein</fullName>
    </recommendedName>
</protein>
<dbReference type="AlphaFoldDB" id="A0A061RQJ5"/>
<evidence type="ECO:0000256" key="1">
    <source>
        <dbReference type="SAM" id="SignalP"/>
    </source>
</evidence>